<dbReference type="Pfam" id="PF17906">
    <property type="entry name" value="HTH_48"/>
    <property type="match status" value="1"/>
</dbReference>
<accession>A0ABM4BUK2</accession>
<gene>
    <name evidence="3" type="primary">LOC136080180</name>
</gene>
<dbReference type="PANTHER" id="PTHR46060">
    <property type="entry name" value="MARINER MOS1 TRANSPOSASE-LIKE PROTEIN"/>
    <property type="match status" value="1"/>
</dbReference>
<sequence>MEQIANIKFCVKLEQKFAETYELMKKVYGEDCMSCTQVYTWFTRFKNGREDLNDDLRPGRPEASNRAELVEKVREIIDLGKRKVCARFVPHELNEEQKIARVEHCKDIVETVENNPDFLDSIITGDESWCFKYDPETKRQSVEWKSKGYFYFQN</sequence>
<dbReference type="InterPro" id="IPR036397">
    <property type="entry name" value="RNaseH_sf"/>
</dbReference>
<dbReference type="Gene3D" id="3.30.420.10">
    <property type="entry name" value="Ribonuclease H-like superfamily/Ribonuclease H"/>
    <property type="match status" value="1"/>
</dbReference>
<dbReference type="Proteomes" id="UP001652625">
    <property type="component" value="Chromosome 05"/>
</dbReference>
<keyword evidence="2" id="KW-1185">Reference proteome</keyword>
<dbReference type="InterPro" id="IPR041426">
    <property type="entry name" value="Mos1_HTH"/>
</dbReference>
<dbReference type="InterPro" id="IPR052709">
    <property type="entry name" value="Transposase-MT_Hybrid"/>
</dbReference>
<name>A0ABM4BUK2_HYDVU</name>
<feature type="domain" description="Mos1 transposase HTH" evidence="1">
    <location>
        <begin position="8"/>
        <end position="48"/>
    </location>
</feature>
<proteinExistence type="predicted"/>
<evidence type="ECO:0000313" key="2">
    <source>
        <dbReference type="Proteomes" id="UP001652625"/>
    </source>
</evidence>
<evidence type="ECO:0000313" key="3">
    <source>
        <dbReference type="RefSeq" id="XP_065652864.1"/>
    </source>
</evidence>
<dbReference type="Gene3D" id="1.10.10.1450">
    <property type="match status" value="1"/>
</dbReference>
<organism evidence="2 3">
    <name type="scientific">Hydra vulgaris</name>
    <name type="common">Hydra</name>
    <name type="synonym">Hydra attenuata</name>
    <dbReference type="NCBI Taxonomy" id="6087"/>
    <lineage>
        <taxon>Eukaryota</taxon>
        <taxon>Metazoa</taxon>
        <taxon>Cnidaria</taxon>
        <taxon>Hydrozoa</taxon>
        <taxon>Hydroidolina</taxon>
        <taxon>Anthoathecata</taxon>
        <taxon>Aplanulata</taxon>
        <taxon>Hydridae</taxon>
        <taxon>Hydra</taxon>
    </lineage>
</organism>
<dbReference type="RefSeq" id="XP_065652864.1">
    <property type="nucleotide sequence ID" value="XM_065796792.1"/>
</dbReference>
<dbReference type="PANTHER" id="PTHR46060:SF1">
    <property type="entry name" value="MARINER MOS1 TRANSPOSASE-LIKE PROTEIN"/>
    <property type="match status" value="1"/>
</dbReference>
<reference evidence="3" key="1">
    <citation type="submission" date="2025-08" db="UniProtKB">
        <authorList>
            <consortium name="RefSeq"/>
        </authorList>
    </citation>
    <scope>IDENTIFICATION</scope>
</reference>
<dbReference type="GeneID" id="136080180"/>
<protein>
    <submittedName>
        <fullName evidence="3">Protein GVQW3-like</fullName>
    </submittedName>
</protein>
<evidence type="ECO:0000259" key="1">
    <source>
        <dbReference type="Pfam" id="PF17906"/>
    </source>
</evidence>